<organism evidence="2">
    <name type="scientific">uncultured Chloroflexia bacterium</name>
    <dbReference type="NCBI Taxonomy" id="1672391"/>
    <lineage>
        <taxon>Bacteria</taxon>
        <taxon>Bacillati</taxon>
        <taxon>Chloroflexota</taxon>
        <taxon>Chloroflexia</taxon>
        <taxon>environmental samples</taxon>
    </lineage>
</organism>
<dbReference type="InterPro" id="IPR005135">
    <property type="entry name" value="Endo/exonuclease/phosphatase"/>
</dbReference>
<name>A0A6J4MRF1_9CHLR</name>
<dbReference type="InterPro" id="IPR051916">
    <property type="entry name" value="GPI-anchor_lipid_remodeler"/>
</dbReference>
<reference evidence="2" key="1">
    <citation type="submission" date="2020-02" db="EMBL/GenBank/DDBJ databases">
        <authorList>
            <person name="Meier V. D."/>
        </authorList>
    </citation>
    <scope>NUCLEOTIDE SEQUENCE</scope>
    <source>
        <strain evidence="2">AVDCRST_MAG93</strain>
    </source>
</reference>
<dbReference type="AlphaFoldDB" id="A0A6J4MRF1"/>
<dbReference type="EMBL" id="CADCTR010002605">
    <property type="protein sequence ID" value="CAA9362498.1"/>
    <property type="molecule type" value="Genomic_DNA"/>
</dbReference>
<dbReference type="Pfam" id="PF03372">
    <property type="entry name" value="Exo_endo_phos"/>
    <property type="match status" value="1"/>
</dbReference>
<evidence type="ECO:0000259" key="1">
    <source>
        <dbReference type="Pfam" id="PF03372"/>
    </source>
</evidence>
<dbReference type="GO" id="GO:0016020">
    <property type="term" value="C:membrane"/>
    <property type="evidence" value="ECO:0007669"/>
    <property type="project" value="GOC"/>
</dbReference>
<dbReference type="PANTHER" id="PTHR14859">
    <property type="entry name" value="CALCOFLUOR WHITE HYPERSENSITIVE PROTEIN PRECURSOR"/>
    <property type="match status" value="1"/>
</dbReference>
<dbReference type="GO" id="GO:0003824">
    <property type="term" value="F:catalytic activity"/>
    <property type="evidence" value="ECO:0007669"/>
    <property type="project" value="InterPro"/>
</dbReference>
<proteinExistence type="predicted"/>
<feature type="domain" description="Endonuclease/exonuclease/phosphatase" evidence="1">
    <location>
        <begin position="7"/>
        <end position="100"/>
    </location>
</feature>
<sequence>MQRITFMTYNIKVGTWTPRGLEAIAEVIAAATPDIVALQEVDRYMERTGMVDQVAWLAERLGYHAAYGPAVSGEHFGGNHGEYGLAVLSRWPIVEQERRLLFHQPLPPEQRPTWYHTEQRTILACTIAVGGSMIDVFCTHFDLVPDQRIRQ</sequence>
<dbReference type="SUPFAM" id="SSF56219">
    <property type="entry name" value="DNase I-like"/>
    <property type="match status" value="1"/>
</dbReference>
<dbReference type="PANTHER" id="PTHR14859:SF1">
    <property type="entry name" value="PGAP2-INTERACTING PROTEIN"/>
    <property type="match status" value="1"/>
</dbReference>
<protein>
    <recommendedName>
        <fullName evidence="1">Endonuclease/exonuclease/phosphatase domain-containing protein</fullName>
    </recommendedName>
</protein>
<dbReference type="Gene3D" id="3.60.10.10">
    <property type="entry name" value="Endonuclease/exonuclease/phosphatase"/>
    <property type="match status" value="1"/>
</dbReference>
<gene>
    <name evidence="2" type="ORF">AVDCRST_MAG93-7741</name>
</gene>
<accession>A0A6J4MRF1</accession>
<feature type="non-terminal residue" evidence="2">
    <location>
        <position position="151"/>
    </location>
</feature>
<evidence type="ECO:0000313" key="2">
    <source>
        <dbReference type="EMBL" id="CAA9362498.1"/>
    </source>
</evidence>
<dbReference type="InterPro" id="IPR036691">
    <property type="entry name" value="Endo/exonu/phosph_ase_sf"/>
</dbReference>
<dbReference type="GO" id="GO:0006506">
    <property type="term" value="P:GPI anchor biosynthetic process"/>
    <property type="evidence" value="ECO:0007669"/>
    <property type="project" value="TreeGrafter"/>
</dbReference>